<evidence type="ECO:0000256" key="5">
    <source>
        <dbReference type="ARBA" id="ARBA00023136"/>
    </source>
</evidence>
<organism evidence="8 9">
    <name type="scientific">Ktedonospora formicarum</name>
    <dbReference type="NCBI Taxonomy" id="2778364"/>
    <lineage>
        <taxon>Bacteria</taxon>
        <taxon>Bacillati</taxon>
        <taxon>Chloroflexota</taxon>
        <taxon>Ktedonobacteria</taxon>
        <taxon>Ktedonobacterales</taxon>
        <taxon>Ktedonobacteraceae</taxon>
        <taxon>Ktedonospora</taxon>
    </lineage>
</organism>
<dbReference type="PANTHER" id="PTHR36115:SF4">
    <property type="entry name" value="MEMBRANE PROTEIN"/>
    <property type="match status" value="1"/>
</dbReference>
<feature type="transmembrane region" description="Helical" evidence="6">
    <location>
        <begin position="137"/>
        <end position="158"/>
    </location>
</feature>
<evidence type="ECO:0000256" key="4">
    <source>
        <dbReference type="ARBA" id="ARBA00022989"/>
    </source>
</evidence>
<comment type="subcellular location">
    <subcellularLocation>
        <location evidence="1">Cell membrane</location>
        <topology evidence="1">Multi-pass membrane protein</topology>
    </subcellularLocation>
</comment>
<keyword evidence="3 6" id="KW-0812">Transmembrane</keyword>
<keyword evidence="5 6" id="KW-0472">Membrane</keyword>
<keyword evidence="4 6" id="KW-1133">Transmembrane helix</keyword>
<keyword evidence="9" id="KW-1185">Reference proteome</keyword>
<evidence type="ECO:0000256" key="2">
    <source>
        <dbReference type="ARBA" id="ARBA00022475"/>
    </source>
</evidence>
<dbReference type="EMBL" id="BNJF01000001">
    <property type="protein sequence ID" value="GHO41914.1"/>
    <property type="molecule type" value="Genomic_DNA"/>
</dbReference>
<name>A0A8J3HXQ7_9CHLR</name>
<accession>A0A8J3HXQ7</accession>
<feature type="transmembrane region" description="Helical" evidence="6">
    <location>
        <begin position="55"/>
        <end position="71"/>
    </location>
</feature>
<evidence type="ECO:0000256" key="6">
    <source>
        <dbReference type="SAM" id="Phobius"/>
    </source>
</evidence>
<comment type="caution">
    <text evidence="8">The sequence shown here is derived from an EMBL/GenBank/DDBJ whole genome shotgun (WGS) entry which is preliminary data.</text>
</comment>
<dbReference type="Proteomes" id="UP000612362">
    <property type="component" value="Unassembled WGS sequence"/>
</dbReference>
<dbReference type="InterPro" id="IPR051791">
    <property type="entry name" value="Pra-immunoreactive"/>
</dbReference>
<proteinExistence type="predicted"/>
<dbReference type="AlphaFoldDB" id="A0A8J3HXQ7"/>
<sequence>MTFASIWRRLVAFLLDYLIISVYLIFLVIVGVGLGLGPLKTIFQVMFANPNVSEASAFLLLVLPVLLYFVLCEQSPWQATWGKRKLGLRVTDASGARLRFPRSLVRSLLKLAPWELTHACLWRIPGWPTAPSTPSPIITVGLVLVWVLVGAYLISMFVGKKHQTLYDWIARTYVVQVPHP</sequence>
<dbReference type="PANTHER" id="PTHR36115">
    <property type="entry name" value="PROLINE-RICH ANTIGEN HOMOLOG-RELATED"/>
    <property type="match status" value="1"/>
</dbReference>
<evidence type="ECO:0000256" key="1">
    <source>
        <dbReference type="ARBA" id="ARBA00004651"/>
    </source>
</evidence>
<dbReference type="Pfam" id="PF06271">
    <property type="entry name" value="RDD"/>
    <property type="match status" value="1"/>
</dbReference>
<evidence type="ECO:0000256" key="3">
    <source>
        <dbReference type="ARBA" id="ARBA00022692"/>
    </source>
</evidence>
<evidence type="ECO:0000313" key="8">
    <source>
        <dbReference type="EMBL" id="GHO41914.1"/>
    </source>
</evidence>
<protein>
    <recommendedName>
        <fullName evidence="7">RDD domain-containing protein</fullName>
    </recommendedName>
</protein>
<evidence type="ECO:0000259" key="7">
    <source>
        <dbReference type="Pfam" id="PF06271"/>
    </source>
</evidence>
<feature type="domain" description="RDD" evidence="7">
    <location>
        <begin position="4"/>
        <end position="170"/>
    </location>
</feature>
<reference evidence="8" key="1">
    <citation type="submission" date="2020-10" db="EMBL/GenBank/DDBJ databases">
        <title>Taxonomic study of unclassified bacteria belonging to the class Ktedonobacteria.</title>
        <authorList>
            <person name="Yabe S."/>
            <person name="Wang C.M."/>
            <person name="Zheng Y."/>
            <person name="Sakai Y."/>
            <person name="Cavaletti L."/>
            <person name="Monciardini P."/>
            <person name="Donadio S."/>
        </authorList>
    </citation>
    <scope>NUCLEOTIDE SEQUENCE</scope>
    <source>
        <strain evidence="8">SOSP1-1</strain>
    </source>
</reference>
<dbReference type="GO" id="GO:0005886">
    <property type="term" value="C:plasma membrane"/>
    <property type="evidence" value="ECO:0007669"/>
    <property type="project" value="UniProtKB-SubCell"/>
</dbReference>
<keyword evidence="2" id="KW-1003">Cell membrane</keyword>
<gene>
    <name evidence="8" type="ORF">KSX_00770</name>
</gene>
<feature type="transmembrane region" description="Helical" evidence="6">
    <location>
        <begin position="12"/>
        <end position="35"/>
    </location>
</feature>
<evidence type="ECO:0000313" key="9">
    <source>
        <dbReference type="Proteomes" id="UP000612362"/>
    </source>
</evidence>
<dbReference type="RefSeq" id="WP_220191521.1">
    <property type="nucleotide sequence ID" value="NZ_BNJF01000001.1"/>
</dbReference>
<dbReference type="InterPro" id="IPR010432">
    <property type="entry name" value="RDD"/>
</dbReference>